<feature type="region of interest" description="Disordered" evidence="1">
    <location>
        <begin position="73"/>
        <end position="110"/>
    </location>
</feature>
<name>A0A3A9ZUH9_9ACTN</name>
<keyword evidence="3" id="KW-1185">Reference proteome</keyword>
<evidence type="ECO:0000313" key="3">
    <source>
        <dbReference type="Proteomes" id="UP000270343"/>
    </source>
</evidence>
<dbReference type="AlphaFoldDB" id="A0A3A9ZUH9"/>
<gene>
    <name evidence="2" type="ORF">D7231_35565</name>
</gene>
<proteinExistence type="predicted"/>
<reference evidence="2 3" key="1">
    <citation type="journal article" date="2015" name="Antonie Van Leeuwenhoek">
        <title>Streptomyces klenkii sp. nov., isolated from deep marine sediment.</title>
        <authorList>
            <person name="Veyisoglu A."/>
            <person name="Sahin N."/>
        </authorList>
    </citation>
    <scope>NUCLEOTIDE SEQUENCE [LARGE SCALE GENOMIC DNA]</scope>
    <source>
        <strain evidence="2 3">KCTC 29202</strain>
    </source>
</reference>
<dbReference type="Proteomes" id="UP000270343">
    <property type="component" value="Unassembled WGS sequence"/>
</dbReference>
<evidence type="ECO:0000256" key="1">
    <source>
        <dbReference type="SAM" id="MobiDB-lite"/>
    </source>
</evidence>
<sequence>MVAAFAADISADFDSRIARERERIDDTLARLGAGIRATEEKAAARLAELAGEQAPLKEIEEAVAELAPRAARLAGVAGPEAPGPDTGTPRPAEDAPGPDEDTPRPDEGAA</sequence>
<evidence type="ECO:0000313" key="2">
    <source>
        <dbReference type="EMBL" id="RKN51942.1"/>
    </source>
</evidence>
<feature type="compositionally biased region" description="Basic and acidic residues" evidence="1">
    <location>
        <begin position="101"/>
        <end position="110"/>
    </location>
</feature>
<protein>
    <submittedName>
        <fullName evidence="2">Uncharacterized protein</fullName>
    </submittedName>
</protein>
<accession>A0A3A9ZUH9</accession>
<organism evidence="2 3">
    <name type="scientific">Streptomyces klenkii</name>
    <dbReference type="NCBI Taxonomy" id="1420899"/>
    <lineage>
        <taxon>Bacteria</taxon>
        <taxon>Bacillati</taxon>
        <taxon>Actinomycetota</taxon>
        <taxon>Actinomycetes</taxon>
        <taxon>Kitasatosporales</taxon>
        <taxon>Streptomycetaceae</taxon>
        <taxon>Streptomyces</taxon>
    </lineage>
</organism>
<dbReference type="EMBL" id="RBAM01000173">
    <property type="protein sequence ID" value="RKN51942.1"/>
    <property type="molecule type" value="Genomic_DNA"/>
</dbReference>
<comment type="caution">
    <text evidence="2">The sequence shown here is derived from an EMBL/GenBank/DDBJ whole genome shotgun (WGS) entry which is preliminary data.</text>
</comment>